<comment type="caution">
    <text evidence="2">The sequence shown here is derived from an EMBL/GenBank/DDBJ whole genome shotgun (WGS) entry which is preliminary data.</text>
</comment>
<organism evidence="2 3">
    <name type="scientific">Fredinandcohnia salidurans</name>
    <dbReference type="NCBI Taxonomy" id="2595041"/>
    <lineage>
        <taxon>Bacteria</taxon>
        <taxon>Bacillati</taxon>
        <taxon>Bacillota</taxon>
        <taxon>Bacilli</taxon>
        <taxon>Bacillales</taxon>
        <taxon>Bacillaceae</taxon>
        <taxon>Fredinandcohnia</taxon>
    </lineage>
</organism>
<dbReference type="EMBL" id="JBHUEK010000007">
    <property type="protein sequence ID" value="MFD1778026.1"/>
    <property type="molecule type" value="Genomic_DNA"/>
</dbReference>
<evidence type="ECO:0000313" key="3">
    <source>
        <dbReference type="Proteomes" id="UP001597227"/>
    </source>
</evidence>
<evidence type="ECO:0000313" key="2">
    <source>
        <dbReference type="EMBL" id="MFD1778026.1"/>
    </source>
</evidence>
<reference evidence="3" key="1">
    <citation type="journal article" date="2019" name="Int. J. Syst. Evol. Microbiol.">
        <title>The Global Catalogue of Microorganisms (GCM) 10K type strain sequencing project: providing services to taxonomists for standard genome sequencing and annotation.</title>
        <authorList>
            <consortium name="The Broad Institute Genomics Platform"/>
            <consortium name="The Broad Institute Genome Sequencing Center for Infectious Disease"/>
            <person name="Wu L."/>
            <person name="Ma J."/>
        </authorList>
    </citation>
    <scope>NUCLEOTIDE SEQUENCE [LARGE SCALE GENOMIC DNA]</scope>
    <source>
        <strain evidence="3">CCUG 15531</strain>
    </source>
</reference>
<accession>A0ABW4MKB0</accession>
<dbReference type="Proteomes" id="UP001597227">
    <property type="component" value="Unassembled WGS sequence"/>
</dbReference>
<gene>
    <name evidence="2" type="ORF">ACFSFW_05050</name>
</gene>
<evidence type="ECO:0000256" key="1">
    <source>
        <dbReference type="SAM" id="MobiDB-lite"/>
    </source>
</evidence>
<dbReference type="RefSeq" id="WP_388035680.1">
    <property type="nucleotide sequence ID" value="NZ_JBHUEK010000007.1"/>
</dbReference>
<protein>
    <submittedName>
        <fullName evidence="2">Uncharacterized protein</fullName>
    </submittedName>
</protein>
<name>A0ABW4MKB0_9BACI</name>
<feature type="region of interest" description="Disordered" evidence="1">
    <location>
        <begin position="23"/>
        <end position="44"/>
    </location>
</feature>
<keyword evidence="3" id="KW-1185">Reference proteome</keyword>
<sequence>MVTPDCSIAYYNQLVERFGQNQIEGRSSKSAGHLGHTRQGSGHS</sequence>
<proteinExistence type="predicted"/>